<feature type="transmembrane region" description="Helical" evidence="5">
    <location>
        <begin position="68"/>
        <end position="95"/>
    </location>
</feature>
<dbReference type="GO" id="GO:0016020">
    <property type="term" value="C:membrane"/>
    <property type="evidence" value="ECO:0007669"/>
    <property type="project" value="UniProtKB-SubCell"/>
</dbReference>
<keyword evidence="4 5" id="KW-0472">Membrane</keyword>
<proteinExistence type="predicted"/>
<feature type="transmembrane region" description="Helical" evidence="5">
    <location>
        <begin position="29"/>
        <end position="48"/>
    </location>
</feature>
<evidence type="ECO:0000256" key="4">
    <source>
        <dbReference type="ARBA" id="ARBA00023136"/>
    </source>
</evidence>
<keyword evidence="2 5" id="KW-0812">Transmembrane</keyword>
<dbReference type="Pfam" id="PF04138">
    <property type="entry name" value="GtrA_DPMS_TM"/>
    <property type="match status" value="1"/>
</dbReference>
<evidence type="ECO:0000259" key="6">
    <source>
        <dbReference type="Pfam" id="PF04138"/>
    </source>
</evidence>
<comment type="caution">
    <text evidence="7">The sequence shown here is derived from an EMBL/GenBank/DDBJ whole genome shotgun (WGS) entry which is preliminary data.</text>
</comment>
<evidence type="ECO:0000256" key="5">
    <source>
        <dbReference type="SAM" id="Phobius"/>
    </source>
</evidence>
<name>A0A942E8T9_9HYPH</name>
<evidence type="ECO:0000313" key="8">
    <source>
        <dbReference type="Proteomes" id="UP000678281"/>
    </source>
</evidence>
<comment type="subcellular location">
    <subcellularLocation>
        <location evidence="1">Membrane</location>
        <topology evidence="1">Multi-pass membrane protein</topology>
    </subcellularLocation>
</comment>
<evidence type="ECO:0000256" key="1">
    <source>
        <dbReference type="ARBA" id="ARBA00004141"/>
    </source>
</evidence>
<dbReference type="EMBL" id="JAGXTP010000001">
    <property type="protein sequence ID" value="MBS3847964.1"/>
    <property type="molecule type" value="Genomic_DNA"/>
</dbReference>
<accession>A0A942E8T9</accession>
<dbReference type="GO" id="GO:0000271">
    <property type="term" value="P:polysaccharide biosynthetic process"/>
    <property type="evidence" value="ECO:0007669"/>
    <property type="project" value="InterPro"/>
</dbReference>
<feature type="transmembrane region" description="Helical" evidence="5">
    <location>
        <begin position="115"/>
        <end position="141"/>
    </location>
</feature>
<evidence type="ECO:0000313" key="7">
    <source>
        <dbReference type="EMBL" id="MBS3847964.1"/>
    </source>
</evidence>
<dbReference type="InterPro" id="IPR007267">
    <property type="entry name" value="GtrA_DPMS_TM"/>
</dbReference>
<keyword evidence="3 5" id="KW-1133">Transmembrane helix</keyword>
<dbReference type="Proteomes" id="UP000678281">
    <property type="component" value="Unassembled WGS sequence"/>
</dbReference>
<evidence type="ECO:0000256" key="3">
    <source>
        <dbReference type="ARBA" id="ARBA00022989"/>
    </source>
</evidence>
<reference evidence="7" key="1">
    <citation type="submission" date="2021-04" db="EMBL/GenBank/DDBJ databases">
        <title>Devosia litorisediminis sp. nov., isolated from a sand dune.</title>
        <authorList>
            <person name="Park S."/>
            <person name="Yoon J.-H."/>
        </authorList>
    </citation>
    <scope>NUCLEOTIDE SEQUENCE</scope>
    <source>
        <strain evidence="7">BSSL-BM10</strain>
    </source>
</reference>
<dbReference type="AlphaFoldDB" id="A0A942E8T9"/>
<gene>
    <name evidence="7" type="ORF">KD146_04550</name>
</gene>
<keyword evidence="8" id="KW-1185">Reference proteome</keyword>
<protein>
    <submittedName>
        <fullName evidence="7">GtrA family protein</fullName>
    </submittedName>
</protein>
<feature type="domain" description="GtrA/DPMS transmembrane" evidence="6">
    <location>
        <begin position="5"/>
        <end position="132"/>
    </location>
</feature>
<evidence type="ECO:0000256" key="2">
    <source>
        <dbReference type="ARBA" id="ARBA00022692"/>
    </source>
</evidence>
<sequence>MVSAGAATCVDIALVQFLLTAGFARAPTLYAAAIALGALCGMGVNFVISRRFVFAPDDRAAHEQFTSFLVISLTTLLLRLLVAFALVTLFTLSIFDWLNQLPVAAPQERIAHLGAVGLVVLYSFLAHKHVSFAGGVLAFLANKAAVRP</sequence>
<organism evidence="7 8">
    <name type="scientific">Devosia litorisediminis</name>
    <dbReference type="NCBI Taxonomy" id="2829817"/>
    <lineage>
        <taxon>Bacteria</taxon>
        <taxon>Pseudomonadati</taxon>
        <taxon>Pseudomonadota</taxon>
        <taxon>Alphaproteobacteria</taxon>
        <taxon>Hyphomicrobiales</taxon>
        <taxon>Devosiaceae</taxon>
        <taxon>Devosia</taxon>
    </lineage>
</organism>